<name>A0A6I4IUL8_9FLAO</name>
<sequence>MKSFFEGIGTLFTDYLFVPFHWLREMELTNWWGANTINWIFIIICCVAMVYWVKQLNLHKANNEDTQDTTAHSFLK</sequence>
<protein>
    <submittedName>
        <fullName evidence="2">Uracil phosphoribosyltransferase</fullName>
    </submittedName>
</protein>
<organism evidence="2 3">
    <name type="scientific">Flavobacterium profundi</name>
    <dbReference type="NCBI Taxonomy" id="1774945"/>
    <lineage>
        <taxon>Bacteria</taxon>
        <taxon>Pseudomonadati</taxon>
        <taxon>Bacteroidota</taxon>
        <taxon>Flavobacteriia</taxon>
        <taxon>Flavobacteriales</taxon>
        <taxon>Flavobacteriaceae</taxon>
        <taxon>Flavobacterium</taxon>
    </lineage>
</organism>
<dbReference type="AlphaFoldDB" id="A0A6I4IUL8"/>
<keyword evidence="1" id="KW-1133">Transmembrane helix</keyword>
<proteinExistence type="predicted"/>
<reference evidence="3" key="1">
    <citation type="submission" date="2019-05" db="EMBL/GenBank/DDBJ databases">
        <title>Flavobacterium profundi sp. nov., isolated from a deep-sea seamount.</title>
        <authorList>
            <person name="Zhang D.-C."/>
        </authorList>
    </citation>
    <scope>NUCLEOTIDE SEQUENCE [LARGE SCALE GENOMIC DNA]</scope>
    <source>
        <strain evidence="3">TP390</strain>
    </source>
</reference>
<dbReference type="InterPro" id="IPR045922">
    <property type="entry name" value="DUF6341"/>
</dbReference>
<dbReference type="Proteomes" id="UP000431264">
    <property type="component" value="Unassembled WGS sequence"/>
</dbReference>
<keyword evidence="1" id="KW-0472">Membrane</keyword>
<dbReference type="Pfam" id="PF19868">
    <property type="entry name" value="DUF6341"/>
    <property type="match status" value="1"/>
</dbReference>
<evidence type="ECO:0000313" key="3">
    <source>
        <dbReference type="Proteomes" id="UP000431264"/>
    </source>
</evidence>
<evidence type="ECO:0000313" key="2">
    <source>
        <dbReference type="EMBL" id="MVO10627.1"/>
    </source>
</evidence>
<comment type="caution">
    <text evidence="2">The sequence shown here is derived from an EMBL/GenBank/DDBJ whole genome shotgun (WGS) entry which is preliminary data.</text>
</comment>
<keyword evidence="1" id="KW-0812">Transmembrane</keyword>
<gene>
    <name evidence="2" type="ORF">GOQ30_15745</name>
</gene>
<accession>A0A6I4IUL8</accession>
<feature type="transmembrane region" description="Helical" evidence="1">
    <location>
        <begin position="31"/>
        <end position="53"/>
    </location>
</feature>
<keyword evidence="2" id="KW-0808">Transferase</keyword>
<dbReference type="GO" id="GO:0016757">
    <property type="term" value="F:glycosyltransferase activity"/>
    <property type="evidence" value="ECO:0007669"/>
    <property type="project" value="UniProtKB-KW"/>
</dbReference>
<dbReference type="RefSeq" id="WP_140999051.1">
    <property type="nucleotide sequence ID" value="NZ_VDCZ01000013.1"/>
</dbReference>
<keyword evidence="2" id="KW-0328">Glycosyltransferase</keyword>
<dbReference type="EMBL" id="WQLW01000013">
    <property type="protein sequence ID" value="MVO10627.1"/>
    <property type="molecule type" value="Genomic_DNA"/>
</dbReference>
<dbReference type="OrthoDB" id="1467828at2"/>
<keyword evidence="3" id="KW-1185">Reference proteome</keyword>
<evidence type="ECO:0000256" key="1">
    <source>
        <dbReference type="SAM" id="Phobius"/>
    </source>
</evidence>